<dbReference type="PROSITE" id="PS50893">
    <property type="entry name" value="ABC_TRANSPORTER_2"/>
    <property type="match status" value="2"/>
</dbReference>
<name>A0A8J3EJ78_9BACL</name>
<dbReference type="PROSITE" id="PS00211">
    <property type="entry name" value="ABC_TRANSPORTER_1"/>
    <property type="match status" value="2"/>
</dbReference>
<dbReference type="Pfam" id="PF00005">
    <property type="entry name" value="ABC_tran"/>
    <property type="match status" value="2"/>
</dbReference>
<dbReference type="InterPro" id="IPR015856">
    <property type="entry name" value="ABC_transpr_CbiO/EcfA_su"/>
</dbReference>
<keyword evidence="5" id="KW-0547">Nucleotide-binding</keyword>
<organism evidence="10 11">
    <name type="scientific">Pullulanibacillus pueri</name>
    <dbReference type="NCBI Taxonomy" id="1437324"/>
    <lineage>
        <taxon>Bacteria</taxon>
        <taxon>Bacillati</taxon>
        <taxon>Bacillota</taxon>
        <taxon>Bacilli</taxon>
        <taxon>Bacillales</taxon>
        <taxon>Sporolactobacillaceae</taxon>
        <taxon>Pullulanibacillus</taxon>
    </lineage>
</organism>
<protein>
    <recommendedName>
        <fullName evidence="9">ABC transporter domain-containing protein</fullName>
    </recommendedName>
</protein>
<dbReference type="InterPro" id="IPR003593">
    <property type="entry name" value="AAA+_ATPase"/>
</dbReference>
<reference evidence="10" key="1">
    <citation type="journal article" date="2014" name="Int. J. Syst. Evol. Microbiol.">
        <title>Complete genome sequence of Corynebacterium casei LMG S-19264T (=DSM 44701T), isolated from a smear-ripened cheese.</title>
        <authorList>
            <consortium name="US DOE Joint Genome Institute (JGI-PGF)"/>
            <person name="Walter F."/>
            <person name="Albersmeier A."/>
            <person name="Kalinowski J."/>
            <person name="Ruckert C."/>
        </authorList>
    </citation>
    <scope>NUCLEOTIDE SEQUENCE</scope>
    <source>
        <strain evidence="10">CGMCC 1.12777</strain>
    </source>
</reference>
<evidence type="ECO:0000259" key="9">
    <source>
        <dbReference type="PROSITE" id="PS50893"/>
    </source>
</evidence>
<dbReference type="CDD" id="cd03225">
    <property type="entry name" value="ABC_cobalt_CbiO_domain1"/>
    <property type="match status" value="2"/>
</dbReference>
<dbReference type="RefSeq" id="WP_188495183.1">
    <property type="nucleotide sequence ID" value="NZ_BMFV01000001.1"/>
</dbReference>
<keyword evidence="4" id="KW-1003">Cell membrane</keyword>
<evidence type="ECO:0000256" key="4">
    <source>
        <dbReference type="ARBA" id="ARBA00022475"/>
    </source>
</evidence>
<dbReference type="SMART" id="SM00382">
    <property type="entry name" value="AAA"/>
    <property type="match status" value="2"/>
</dbReference>
<dbReference type="PANTHER" id="PTHR43553:SF27">
    <property type="entry name" value="ENERGY-COUPLING FACTOR TRANSPORTER ATP-BINDING PROTEIN ECFA2"/>
    <property type="match status" value="1"/>
</dbReference>
<reference evidence="10" key="2">
    <citation type="submission" date="2020-09" db="EMBL/GenBank/DDBJ databases">
        <authorList>
            <person name="Sun Q."/>
            <person name="Zhou Y."/>
        </authorList>
    </citation>
    <scope>NUCLEOTIDE SEQUENCE</scope>
    <source>
        <strain evidence="10">CGMCC 1.12777</strain>
    </source>
</reference>
<gene>
    <name evidence="10" type="ORF">GCM10007096_02160</name>
</gene>
<feature type="domain" description="ABC transporter" evidence="9">
    <location>
        <begin position="297"/>
        <end position="528"/>
    </location>
</feature>
<sequence>MEILALQNLSFRYPDEEHWVLNNLSLSVSEGDFVVLFGPSGSGKSTLLRLIKSEVAPHGESKGQIIFNHRSIAEHTAETLAKEIGMVFQDPENQIVMDRVLEELVFGLENLGFRTDYMRKKVAEMSHFFGLDSLLNRRISELSGGQKQMINLASVLLLEPKVLLLDEPTAQLDPVAAKSFISMLRRMNEELGITVIMAEHRLEDVLPLADLAVILDKGTIVHSGSPRQLSAEIAHEKYQSYLPAATALAMTFSHEQEKMVPLTIKEGQQWLREQTIISKSLKKPEKKKKNGAVLLELKRVDFQYERDNHKVLEQLSLKVYEGECLSIVGGNGTGKSTLLRVLAGFIKPQRGHLKIKGTRSNKKRNEILKVGYLPQNPRLFFLEDTVEKEMEKAVASNKRLDHKTGKQHIDYYLESFHLKALRDHHPYDLSGGEIQKAALICLLLKSPEVLLIDEPTKGLDPMAKQSLIERLKRLNQSGLTIVNVTHDIEFAAQVSSRCALMFQGELTAEGTPDAFFKGNTFYTTAMDRLTRQTGVPEVLTLEEAKQTWRMQNS</sequence>
<accession>A0A8J3EJ78</accession>
<dbReference type="AlphaFoldDB" id="A0A8J3EJ78"/>
<dbReference type="InterPro" id="IPR017871">
    <property type="entry name" value="ABC_transporter-like_CS"/>
</dbReference>
<dbReference type="InterPro" id="IPR027417">
    <property type="entry name" value="P-loop_NTPase"/>
</dbReference>
<dbReference type="SUPFAM" id="SSF52540">
    <property type="entry name" value="P-loop containing nucleoside triphosphate hydrolases"/>
    <property type="match status" value="2"/>
</dbReference>
<comment type="subcellular location">
    <subcellularLocation>
        <location evidence="1">Cell membrane</location>
        <topology evidence="1">Peripheral membrane protein</topology>
    </subcellularLocation>
</comment>
<evidence type="ECO:0000256" key="1">
    <source>
        <dbReference type="ARBA" id="ARBA00004202"/>
    </source>
</evidence>
<evidence type="ECO:0000256" key="6">
    <source>
        <dbReference type="ARBA" id="ARBA00022840"/>
    </source>
</evidence>
<evidence type="ECO:0000256" key="5">
    <source>
        <dbReference type="ARBA" id="ARBA00022741"/>
    </source>
</evidence>
<keyword evidence="8" id="KW-0472">Membrane</keyword>
<dbReference type="InterPro" id="IPR050095">
    <property type="entry name" value="ECF_ABC_transporter_ATP-bd"/>
</dbReference>
<evidence type="ECO:0000256" key="2">
    <source>
        <dbReference type="ARBA" id="ARBA00005417"/>
    </source>
</evidence>
<dbReference type="PANTHER" id="PTHR43553">
    <property type="entry name" value="HEAVY METAL TRANSPORTER"/>
    <property type="match status" value="1"/>
</dbReference>
<keyword evidence="7" id="KW-1278">Translocase</keyword>
<evidence type="ECO:0000256" key="3">
    <source>
        <dbReference type="ARBA" id="ARBA00022448"/>
    </source>
</evidence>
<dbReference type="EMBL" id="BMFV01000001">
    <property type="protein sequence ID" value="GGH74185.1"/>
    <property type="molecule type" value="Genomic_DNA"/>
</dbReference>
<dbReference type="GO" id="GO:0015087">
    <property type="term" value="F:cobalt ion transmembrane transporter activity"/>
    <property type="evidence" value="ECO:0007669"/>
    <property type="project" value="UniProtKB-ARBA"/>
</dbReference>
<feature type="domain" description="ABC transporter" evidence="9">
    <location>
        <begin position="4"/>
        <end position="242"/>
    </location>
</feature>
<evidence type="ECO:0000256" key="7">
    <source>
        <dbReference type="ARBA" id="ARBA00022967"/>
    </source>
</evidence>
<dbReference type="GO" id="GO:0042626">
    <property type="term" value="F:ATPase-coupled transmembrane transporter activity"/>
    <property type="evidence" value="ECO:0007669"/>
    <property type="project" value="TreeGrafter"/>
</dbReference>
<keyword evidence="6" id="KW-0067">ATP-binding</keyword>
<proteinExistence type="inferred from homology"/>
<keyword evidence="3" id="KW-0813">Transport</keyword>
<dbReference type="Gene3D" id="3.40.50.300">
    <property type="entry name" value="P-loop containing nucleotide triphosphate hydrolases"/>
    <property type="match status" value="2"/>
</dbReference>
<dbReference type="FunFam" id="3.40.50.300:FF:000224">
    <property type="entry name" value="Energy-coupling factor transporter ATP-binding protein EcfA"/>
    <property type="match status" value="1"/>
</dbReference>
<comment type="caution">
    <text evidence="10">The sequence shown here is derived from an EMBL/GenBank/DDBJ whole genome shotgun (WGS) entry which is preliminary data.</text>
</comment>
<dbReference type="InterPro" id="IPR003439">
    <property type="entry name" value="ABC_transporter-like_ATP-bd"/>
</dbReference>
<comment type="similarity">
    <text evidence="2">Belongs to the ABC transporter superfamily.</text>
</comment>
<evidence type="ECO:0000313" key="11">
    <source>
        <dbReference type="Proteomes" id="UP000656813"/>
    </source>
</evidence>
<dbReference type="GO" id="GO:0005524">
    <property type="term" value="F:ATP binding"/>
    <property type="evidence" value="ECO:0007669"/>
    <property type="project" value="UniProtKB-KW"/>
</dbReference>
<keyword evidence="11" id="KW-1185">Reference proteome</keyword>
<dbReference type="GO" id="GO:0016887">
    <property type="term" value="F:ATP hydrolysis activity"/>
    <property type="evidence" value="ECO:0007669"/>
    <property type="project" value="InterPro"/>
</dbReference>
<evidence type="ECO:0000313" key="10">
    <source>
        <dbReference type="EMBL" id="GGH74185.1"/>
    </source>
</evidence>
<dbReference type="NCBIfam" id="NF010167">
    <property type="entry name" value="PRK13648.1"/>
    <property type="match status" value="2"/>
</dbReference>
<evidence type="ECO:0000256" key="8">
    <source>
        <dbReference type="ARBA" id="ARBA00023136"/>
    </source>
</evidence>
<dbReference type="GO" id="GO:0043190">
    <property type="term" value="C:ATP-binding cassette (ABC) transporter complex"/>
    <property type="evidence" value="ECO:0007669"/>
    <property type="project" value="TreeGrafter"/>
</dbReference>
<dbReference type="Proteomes" id="UP000656813">
    <property type="component" value="Unassembled WGS sequence"/>
</dbReference>